<evidence type="ECO:0000313" key="3">
    <source>
        <dbReference type="Proteomes" id="UP000294817"/>
    </source>
</evidence>
<dbReference type="Gene3D" id="1.10.150.110">
    <property type="entry name" value="DNA polymerase beta, N-terminal domain-like"/>
    <property type="match status" value="1"/>
</dbReference>
<dbReference type="EMBL" id="SODZ01000012">
    <property type="protein sequence ID" value="TDX13173.1"/>
    <property type="molecule type" value="Genomic_DNA"/>
</dbReference>
<sequence>MDKKTVSDILNEISLLLGLKGGNPFKIRAYYNAARALETLDEDIEVLVRNNKLKEVKD</sequence>
<keyword evidence="3" id="KW-1185">Reference proteome</keyword>
<dbReference type="InterPro" id="IPR010996">
    <property type="entry name" value="HHH_MUS81"/>
</dbReference>
<feature type="domain" description="Crossover junction endonuclease MUS81-like HHH" evidence="1">
    <location>
        <begin position="1"/>
        <end position="51"/>
    </location>
</feature>
<name>A0A4V3GPZ7_9BACT</name>
<dbReference type="InterPro" id="IPR027421">
    <property type="entry name" value="DNA_pol_lamdba_lyase_dom_sf"/>
</dbReference>
<organism evidence="2 3">
    <name type="scientific">Petrotoga sibirica</name>
    <dbReference type="NCBI Taxonomy" id="156202"/>
    <lineage>
        <taxon>Bacteria</taxon>
        <taxon>Thermotogati</taxon>
        <taxon>Thermotogota</taxon>
        <taxon>Thermotogae</taxon>
        <taxon>Petrotogales</taxon>
        <taxon>Petrotogaceae</taxon>
        <taxon>Petrotoga</taxon>
    </lineage>
</organism>
<comment type="caution">
    <text evidence="2">The sequence shown here is derived from an EMBL/GenBank/DDBJ whole genome shotgun (WGS) entry which is preliminary data.</text>
</comment>
<proteinExistence type="predicted"/>
<evidence type="ECO:0000259" key="1">
    <source>
        <dbReference type="Pfam" id="PF14716"/>
    </source>
</evidence>
<gene>
    <name evidence="2" type="ORF">C8D74_11210</name>
</gene>
<evidence type="ECO:0000313" key="2">
    <source>
        <dbReference type="EMBL" id="TDX13173.1"/>
    </source>
</evidence>
<dbReference type="Pfam" id="PF14716">
    <property type="entry name" value="HHH_8"/>
    <property type="match status" value="1"/>
</dbReference>
<dbReference type="SUPFAM" id="SSF47802">
    <property type="entry name" value="DNA polymerase beta, N-terminal domain-like"/>
    <property type="match status" value="1"/>
</dbReference>
<dbReference type="AlphaFoldDB" id="A0A4V3GPZ7"/>
<accession>A0A4V3GPZ7</accession>
<protein>
    <submittedName>
        <fullName evidence="2">Helix-hairpin-helix protein</fullName>
    </submittedName>
</protein>
<dbReference type="Proteomes" id="UP000294817">
    <property type="component" value="Unassembled WGS sequence"/>
</dbReference>
<reference evidence="2 3" key="1">
    <citation type="submission" date="2019-03" db="EMBL/GenBank/DDBJ databases">
        <title>Genomic Encyclopedia of Type Strains, Phase IV (KMG-IV): sequencing the most valuable type-strain genomes for metagenomic binning, comparative biology and taxonomic classification.</title>
        <authorList>
            <person name="Goeker M."/>
        </authorList>
    </citation>
    <scope>NUCLEOTIDE SEQUENCE [LARGE SCALE GENOMIC DNA]</scope>
    <source>
        <strain evidence="2 3">DSM 13575</strain>
    </source>
</reference>